<sequence>MPEGGQPTYQYISLSDAYDHQGRQNCYAIVTEWTVPQRTKGTDYKSSFRLIDATLGSGQQLCTVELLVFGRRPDQHPQLRATNDIIRLHRVQVQMYKDRLQLVAKIGSPSQFLLFSHSIEATDEPYQLSSATYAWDDHESNLLRTLRQYINLGGLYGTRVYLPQRIRQIQPANNFDCTCLVLAVDLAPANGSQACLYIWDGTDAQPLPTGAEATEDFLRNIDVSGFRPQQALQQGDLPPLGTVLPVTLAAKDAHGQDLGPASLPPPRSWITLRRVAAVVCDSQLQGVYHSGSKWTPCEPDAEALAEDQRRKSVNNVAGWAPADPHELVATTQPHCTEPFATLRQIHRHASKQALQAAAMGNRYHCLVRVKGVGPSCVTEMCSRADVWGLTDASGTGSPRQDWIYAVQLRLEDATGELEALLCEEDGALFFQGILPQDMQQNAAAADALYAVMDRLRGTAEHSRIA</sequence>
<dbReference type="PANTHER" id="PTHR14513">
    <property type="entry name" value="PROTECTION OF TELOMERES 1"/>
    <property type="match status" value="1"/>
</dbReference>
<dbReference type="GO" id="GO:0010521">
    <property type="term" value="F:telomerase inhibitor activity"/>
    <property type="evidence" value="ECO:0007669"/>
    <property type="project" value="TreeGrafter"/>
</dbReference>
<dbReference type="AlphaFoldDB" id="A0AAW1P4X1"/>
<organism evidence="6 7">
    <name type="scientific">Symbiochloris irregularis</name>
    <dbReference type="NCBI Taxonomy" id="706552"/>
    <lineage>
        <taxon>Eukaryota</taxon>
        <taxon>Viridiplantae</taxon>
        <taxon>Chlorophyta</taxon>
        <taxon>core chlorophytes</taxon>
        <taxon>Trebouxiophyceae</taxon>
        <taxon>Trebouxiales</taxon>
        <taxon>Trebouxiaceae</taxon>
        <taxon>Symbiochloris</taxon>
    </lineage>
</organism>
<gene>
    <name evidence="6" type="ORF">WJX73_001154</name>
</gene>
<dbReference type="SMART" id="SM00976">
    <property type="entry name" value="Telo_bind"/>
    <property type="match status" value="1"/>
</dbReference>
<keyword evidence="3" id="KW-0779">Telomere</keyword>
<evidence type="ECO:0000256" key="4">
    <source>
        <dbReference type="ARBA" id="ARBA00023125"/>
    </source>
</evidence>
<dbReference type="GO" id="GO:0032210">
    <property type="term" value="P:regulation of telomere maintenance via telomerase"/>
    <property type="evidence" value="ECO:0007669"/>
    <property type="project" value="TreeGrafter"/>
</dbReference>
<evidence type="ECO:0000259" key="5">
    <source>
        <dbReference type="SMART" id="SM00976"/>
    </source>
</evidence>
<evidence type="ECO:0000313" key="7">
    <source>
        <dbReference type="Proteomes" id="UP001465755"/>
    </source>
</evidence>
<dbReference type="InterPro" id="IPR057620">
    <property type="entry name" value="POT1A/B-like_OB"/>
</dbReference>
<dbReference type="GO" id="GO:0016233">
    <property type="term" value="P:telomere capping"/>
    <property type="evidence" value="ECO:0007669"/>
    <property type="project" value="TreeGrafter"/>
</dbReference>
<keyword evidence="7" id="KW-1185">Reference proteome</keyword>
<evidence type="ECO:0000256" key="2">
    <source>
        <dbReference type="ARBA" id="ARBA00022454"/>
    </source>
</evidence>
<evidence type="ECO:0000313" key="6">
    <source>
        <dbReference type="EMBL" id="KAK9804011.1"/>
    </source>
</evidence>
<dbReference type="InterPro" id="IPR028389">
    <property type="entry name" value="POT1"/>
</dbReference>
<reference evidence="6 7" key="1">
    <citation type="journal article" date="2024" name="Nat. Commun.">
        <title>Phylogenomics reveals the evolutionary origins of lichenization in chlorophyte algae.</title>
        <authorList>
            <person name="Puginier C."/>
            <person name="Libourel C."/>
            <person name="Otte J."/>
            <person name="Skaloud P."/>
            <person name="Haon M."/>
            <person name="Grisel S."/>
            <person name="Petersen M."/>
            <person name="Berrin J.G."/>
            <person name="Delaux P.M."/>
            <person name="Dal Grande F."/>
            <person name="Keller J."/>
        </authorList>
    </citation>
    <scope>NUCLEOTIDE SEQUENCE [LARGE SCALE GENOMIC DNA]</scope>
    <source>
        <strain evidence="6 7">SAG 2036</strain>
    </source>
</reference>
<dbReference type="PANTHER" id="PTHR14513:SF0">
    <property type="entry name" value="PROTECTION OF TELOMERES PROTEIN 1"/>
    <property type="match status" value="1"/>
</dbReference>
<dbReference type="Gene3D" id="2.40.50.140">
    <property type="entry name" value="Nucleic acid-binding proteins"/>
    <property type="match status" value="1"/>
</dbReference>
<proteinExistence type="predicted"/>
<dbReference type="InterPro" id="IPR012340">
    <property type="entry name" value="NA-bd_OB-fold"/>
</dbReference>
<dbReference type="GO" id="GO:0000783">
    <property type="term" value="C:nuclear telomere cap complex"/>
    <property type="evidence" value="ECO:0007669"/>
    <property type="project" value="TreeGrafter"/>
</dbReference>
<dbReference type="Pfam" id="PF25507">
    <property type="entry name" value="OB_POT1A"/>
    <property type="match status" value="1"/>
</dbReference>
<dbReference type="Proteomes" id="UP001465755">
    <property type="component" value="Unassembled WGS sequence"/>
</dbReference>
<keyword evidence="2" id="KW-0158">Chromosome</keyword>
<evidence type="ECO:0000256" key="3">
    <source>
        <dbReference type="ARBA" id="ARBA00022895"/>
    </source>
</evidence>
<comment type="caution">
    <text evidence="6">The sequence shown here is derived from an EMBL/GenBank/DDBJ whole genome shotgun (WGS) entry which is preliminary data.</text>
</comment>
<protein>
    <recommendedName>
        <fullName evidence="5">Telomeric single stranded DNA binding POT1/Cdc13 domain-containing protein</fullName>
    </recommendedName>
</protein>
<dbReference type="CDD" id="cd04497">
    <property type="entry name" value="hPOT1_OB1_like"/>
    <property type="match status" value="1"/>
</dbReference>
<dbReference type="Pfam" id="PF02765">
    <property type="entry name" value="POT1"/>
    <property type="match status" value="1"/>
</dbReference>
<name>A0AAW1P4X1_9CHLO</name>
<evidence type="ECO:0000256" key="1">
    <source>
        <dbReference type="ARBA" id="ARBA00004574"/>
    </source>
</evidence>
<accession>A0AAW1P4X1</accession>
<keyword evidence="4" id="KW-0238">DNA-binding</keyword>
<dbReference type="EMBL" id="JALJOQ010000054">
    <property type="protein sequence ID" value="KAK9804011.1"/>
    <property type="molecule type" value="Genomic_DNA"/>
</dbReference>
<feature type="domain" description="Telomeric single stranded DNA binding POT1/Cdc13" evidence="5">
    <location>
        <begin position="11"/>
        <end position="151"/>
    </location>
</feature>
<dbReference type="GO" id="GO:0098505">
    <property type="term" value="F:G-rich strand telomeric DNA binding"/>
    <property type="evidence" value="ECO:0007669"/>
    <property type="project" value="TreeGrafter"/>
</dbReference>
<dbReference type="SUPFAM" id="SSF50249">
    <property type="entry name" value="Nucleic acid-binding proteins"/>
    <property type="match status" value="2"/>
</dbReference>
<dbReference type="InterPro" id="IPR011564">
    <property type="entry name" value="Telomer_end-bd_POT1/Cdc13"/>
</dbReference>
<comment type="subcellular location">
    <subcellularLocation>
        <location evidence="1">Chromosome</location>
        <location evidence="1">Telomere</location>
    </subcellularLocation>
</comment>